<name>A0AAV1FD73_XYRNO</name>
<protein>
    <submittedName>
        <fullName evidence="1">Uncharacterized protein</fullName>
    </submittedName>
</protein>
<evidence type="ECO:0000313" key="1">
    <source>
        <dbReference type="EMBL" id="CAJ1059038.1"/>
    </source>
</evidence>
<keyword evidence="2" id="KW-1185">Reference proteome</keyword>
<proteinExistence type="predicted"/>
<organism evidence="1 2">
    <name type="scientific">Xyrichtys novacula</name>
    <name type="common">Pearly razorfish</name>
    <name type="synonym">Hemipteronotus novacula</name>
    <dbReference type="NCBI Taxonomy" id="13765"/>
    <lineage>
        <taxon>Eukaryota</taxon>
        <taxon>Metazoa</taxon>
        <taxon>Chordata</taxon>
        <taxon>Craniata</taxon>
        <taxon>Vertebrata</taxon>
        <taxon>Euteleostomi</taxon>
        <taxon>Actinopterygii</taxon>
        <taxon>Neopterygii</taxon>
        <taxon>Teleostei</taxon>
        <taxon>Neoteleostei</taxon>
        <taxon>Acanthomorphata</taxon>
        <taxon>Eupercaria</taxon>
        <taxon>Labriformes</taxon>
        <taxon>Labridae</taxon>
        <taxon>Xyrichtys</taxon>
    </lineage>
</organism>
<gene>
    <name evidence="1" type="ORF">XNOV1_A017158</name>
</gene>
<sequence>MEPVSGVRTNTIAAGAEGAEKPGPPPLVCSNYYLRYVLHINFKSITRELNRAQSPSERGGEKELSCRLRLYVYKNSERTAHASVKPDHFVYEMRPKLLHSNTRSAELQIYCWIRTPVLASLAANL</sequence>
<dbReference type="EMBL" id="OY660869">
    <property type="protein sequence ID" value="CAJ1059038.1"/>
    <property type="molecule type" value="Genomic_DNA"/>
</dbReference>
<reference evidence="1" key="1">
    <citation type="submission" date="2023-08" db="EMBL/GenBank/DDBJ databases">
        <authorList>
            <person name="Alioto T."/>
            <person name="Alioto T."/>
            <person name="Gomez Garrido J."/>
        </authorList>
    </citation>
    <scope>NUCLEOTIDE SEQUENCE</scope>
</reference>
<evidence type="ECO:0000313" key="2">
    <source>
        <dbReference type="Proteomes" id="UP001178508"/>
    </source>
</evidence>
<dbReference type="Proteomes" id="UP001178508">
    <property type="component" value="Chromosome 6"/>
</dbReference>
<dbReference type="AlphaFoldDB" id="A0AAV1FD73"/>
<accession>A0AAV1FD73</accession>